<evidence type="ECO:0000313" key="2">
    <source>
        <dbReference type="Proteomes" id="UP000031408"/>
    </source>
</evidence>
<dbReference type="RefSeq" id="WP_039138925.1">
    <property type="nucleotide sequence ID" value="NZ_JSVC01000009.1"/>
</dbReference>
<dbReference type="PROSITE" id="PS50077">
    <property type="entry name" value="HEAT_REPEAT"/>
    <property type="match status" value="1"/>
</dbReference>
<dbReference type="Proteomes" id="UP000031408">
    <property type="component" value="Unassembled WGS sequence"/>
</dbReference>
<dbReference type="AlphaFoldDB" id="A0A0C1LHQ5"/>
<reference evidence="1 2" key="1">
    <citation type="submission" date="2014-11" db="EMBL/GenBank/DDBJ databases">
        <title>Genome sequence of Flavihumibacter solisilvae 3-3.</title>
        <authorList>
            <person name="Zhou G."/>
            <person name="Li M."/>
            <person name="Wang G."/>
        </authorList>
    </citation>
    <scope>NUCLEOTIDE SEQUENCE [LARGE SCALE GENOMIC DNA]</scope>
    <source>
        <strain evidence="1 2">3-3</strain>
    </source>
</reference>
<dbReference type="InterPro" id="IPR021133">
    <property type="entry name" value="HEAT_type_2"/>
</dbReference>
<accession>A0A0C1LHQ5</accession>
<dbReference type="EMBL" id="JSVC01000009">
    <property type="protein sequence ID" value="KIC94908.1"/>
    <property type="molecule type" value="Genomic_DNA"/>
</dbReference>
<evidence type="ECO:0000313" key="1">
    <source>
        <dbReference type="EMBL" id="KIC94908.1"/>
    </source>
</evidence>
<proteinExistence type="predicted"/>
<gene>
    <name evidence="1" type="ORF">OI18_08350</name>
</gene>
<keyword evidence="2" id="KW-1185">Reference proteome</keyword>
<dbReference type="InterPro" id="IPR014825">
    <property type="entry name" value="DNA_alkylation"/>
</dbReference>
<organism evidence="1 2">
    <name type="scientific">Flavihumibacter solisilvae</name>
    <dbReference type="NCBI Taxonomy" id="1349421"/>
    <lineage>
        <taxon>Bacteria</taxon>
        <taxon>Pseudomonadati</taxon>
        <taxon>Bacteroidota</taxon>
        <taxon>Chitinophagia</taxon>
        <taxon>Chitinophagales</taxon>
        <taxon>Chitinophagaceae</taxon>
        <taxon>Flavihumibacter</taxon>
    </lineage>
</organism>
<dbReference type="Gene3D" id="1.25.40.290">
    <property type="entry name" value="ARM repeat domains"/>
    <property type="match status" value="1"/>
</dbReference>
<protein>
    <submittedName>
        <fullName evidence="1">DNA alkylation repair protein</fullName>
    </submittedName>
</protein>
<sequence>MSSLLKDLYSPAFVDRFASIMEKTNPQFKPARFKKNVFHNDWHQMELKQRMKHIAGVLHQFLPPQYPDALNVIRYTIDELKANDFTAALEFMFFPHYIETYGLKHFDESVGAFEKITSFTSCEFAVRPFLLNYGARMIEIMTQWSTNQDHHVRRLASEGIRPRLPWAIALPFLKKDPTPLLPILENLKNDPSEYVRRSVANNLNDISRDHPQIVIDLARKWKGSNKTTDAIVRHGTRTLLKQGNRETLQLFGLNGSSVELREFSLAENNVSNGGDLRFSVSFRNTGRKAKVIRLEYAVYFLRQKGRISKKVFKISERSYAPGEETTINRKQSFRPITTRRYYSGQHQVSVIINGKEYDRLPFHLE</sequence>
<dbReference type="InterPro" id="IPR016024">
    <property type="entry name" value="ARM-type_fold"/>
</dbReference>
<comment type="caution">
    <text evidence="1">The sequence shown here is derived from an EMBL/GenBank/DDBJ whole genome shotgun (WGS) entry which is preliminary data.</text>
</comment>
<dbReference type="Pfam" id="PF08713">
    <property type="entry name" value="DNA_alkylation"/>
    <property type="match status" value="1"/>
</dbReference>
<dbReference type="OrthoDB" id="9797162at2"/>
<dbReference type="SUPFAM" id="SSF48371">
    <property type="entry name" value="ARM repeat"/>
    <property type="match status" value="1"/>
</dbReference>
<name>A0A0C1LHQ5_9BACT</name>